<comment type="caution">
    <text evidence="1">The sequence shown here is derived from an EMBL/GenBank/DDBJ whole genome shotgun (WGS) entry which is preliminary data.</text>
</comment>
<reference evidence="1" key="1">
    <citation type="submission" date="2018-10" db="EMBL/GenBank/DDBJ databases">
        <title>Effector identification in a new, highly contiguous assembly of the strawberry crown rot pathogen Phytophthora cactorum.</title>
        <authorList>
            <person name="Armitage A.D."/>
            <person name="Nellist C.F."/>
            <person name="Bates H."/>
            <person name="Vickerstaff R.J."/>
            <person name="Harrison R.J."/>
        </authorList>
    </citation>
    <scope>NUCLEOTIDE SEQUENCE</scope>
    <source>
        <strain evidence="1">4040</strain>
    </source>
</reference>
<name>A0A8T1BDZ9_9STRA</name>
<gene>
    <name evidence="1" type="ORF">PC117_g21929</name>
</gene>
<feature type="non-terminal residue" evidence="1">
    <location>
        <position position="66"/>
    </location>
</feature>
<protein>
    <submittedName>
        <fullName evidence="1">Uncharacterized protein</fullName>
    </submittedName>
</protein>
<dbReference type="Proteomes" id="UP000736787">
    <property type="component" value="Unassembled WGS sequence"/>
</dbReference>
<evidence type="ECO:0000313" key="2">
    <source>
        <dbReference type="Proteomes" id="UP000736787"/>
    </source>
</evidence>
<dbReference type="EMBL" id="RCMK01001152">
    <property type="protein sequence ID" value="KAG2900622.1"/>
    <property type="molecule type" value="Genomic_DNA"/>
</dbReference>
<proteinExistence type="predicted"/>
<accession>A0A8T1BDZ9</accession>
<dbReference type="VEuPathDB" id="FungiDB:PC110_g20974"/>
<organism evidence="1 2">
    <name type="scientific">Phytophthora cactorum</name>
    <dbReference type="NCBI Taxonomy" id="29920"/>
    <lineage>
        <taxon>Eukaryota</taxon>
        <taxon>Sar</taxon>
        <taxon>Stramenopiles</taxon>
        <taxon>Oomycota</taxon>
        <taxon>Peronosporomycetes</taxon>
        <taxon>Peronosporales</taxon>
        <taxon>Peronosporaceae</taxon>
        <taxon>Phytophthora</taxon>
    </lineage>
</organism>
<dbReference type="AlphaFoldDB" id="A0A8T1BDZ9"/>
<sequence>MPANTSKNTVLSSSIAELIGQTDLPSGRRRISCLSSDIKTVNSIIASIQGAEHHITAELQQAIVAE</sequence>
<evidence type="ECO:0000313" key="1">
    <source>
        <dbReference type="EMBL" id="KAG2900622.1"/>
    </source>
</evidence>